<evidence type="ECO:0000313" key="4">
    <source>
        <dbReference type="Proteomes" id="UP001498421"/>
    </source>
</evidence>
<evidence type="ECO:0000259" key="2">
    <source>
        <dbReference type="Pfam" id="PF24800"/>
    </source>
</evidence>
<dbReference type="Proteomes" id="UP001498421">
    <property type="component" value="Unassembled WGS sequence"/>
</dbReference>
<feature type="transmembrane region" description="Helical" evidence="1">
    <location>
        <begin position="149"/>
        <end position="168"/>
    </location>
</feature>
<proteinExistence type="predicted"/>
<dbReference type="PANTHER" id="PTHR42109">
    <property type="entry name" value="UNPLACED GENOMIC SCAFFOLD UM_SCAF_CONTIG_1.265, WHOLE GENOME SHOTGUN SEQUENCE"/>
    <property type="match status" value="1"/>
</dbReference>
<organism evidence="3 4">
    <name type="scientific">Neonectria magnoliae</name>
    <dbReference type="NCBI Taxonomy" id="2732573"/>
    <lineage>
        <taxon>Eukaryota</taxon>
        <taxon>Fungi</taxon>
        <taxon>Dikarya</taxon>
        <taxon>Ascomycota</taxon>
        <taxon>Pezizomycotina</taxon>
        <taxon>Sordariomycetes</taxon>
        <taxon>Hypocreomycetidae</taxon>
        <taxon>Hypocreales</taxon>
        <taxon>Nectriaceae</taxon>
        <taxon>Neonectria</taxon>
    </lineage>
</organism>
<reference evidence="3 4" key="1">
    <citation type="journal article" date="2025" name="Microbiol. Resour. Announc.">
        <title>Draft genome sequences for Neonectria magnoliae and Neonectria punicea, canker pathogens of Liriodendron tulipifera and Acer saccharum in West Virginia.</title>
        <authorList>
            <person name="Petronek H.M."/>
            <person name="Kasson M.T."/>
            <person name="Metheny A.M."/>
            <person name="Stauder C.M."/>
            <person name="Lovett B."/>
            <person name="Lynch S.C."/>
            <person name="Garnas J.R."/>
            <person name="Kasson L.R."/>
            <person name="Stajich J.E."/>
        </authorList>
    </citation>
    <scope>NUCLEOTIDE SEQUENCE [LARGE SCALE GENOMIC DNA]</scope>
    <source>
        <strain evidence="3 4">NRRL 64651</strain>
    </source>
</reference>
<comment type="caution">
    <text evidence="3">The sequence shown here is derived from an EMBL/GenBank/DDBJ whole genome shotgun (WGS) entry which is preliminary data.</text>
</comment>
<keyword evidence="1" id="KW-0472">Membrane</keyword>
<dbReference type="PANTHER" id="PTHR42109:SF2">
    <property type="entry name" value="INTEGRAL MEMBRANE PROTEIN"/>
    <property type="match status" value="1"/>
</dbReference>
<gene>
    <name evidence="3" type="ORF">QQZ08_011679</name>
</gene>
<feature type="transmembrane region" description="Helical" evidence="1">
    <location>
        <begin position="180"/>
        <end position="204"/>
    </location>
</feature>
<keyword evidence="4" id="KW-1185">Reference proteome</keyword>
<feature type="transmembrane region" description="Helical" evidence="1">
    <location>
        <begin position="110"/>
        <end position="129"/>
    </location>
</feature>
<dbReference type="InterPro" id="IPR056119">
    <property type="entry name" value="DUF7702"/>
</dbReference>
<feature type="transmembrane region" description="Helical" evidence="1">
    <location>
        <begin position="6"/>
        <end position="27"/>
    </location>
</feature>
<accession>A0ABR1H8C8</accession>
<evidence type="ECO:0000256" key="1">
    <source>
        <dbReference type="SAM" id="Phobius"/>
    </source>
</evidence>
<feature type="transmembrane region" description="Helical" evidence="1">
    <location>
        <begin position="67"/>
        <end position="90"/>
    </location>
</feature>
<evidence type="ECO:0000313" key="3">
    <source>
        <dbReference type="EMBL" id="KAK7417299.1"/>
    </source>
</evidence>
<feature type="transmembrane region" description="Helical" evidence="1">
    <location>
        <begin position="216"/>
        <end position="237"/>
    </location>
</feature>
<dbReference type="Pfam" id="PF24800">
    <property type="entry name" value="DUF7702"/>
    <property type="match status" value="1"/>
</dbReference>
<feature type="transmembrane region" description="Helical" evidence="1">
    <location>
        <begin position="39"/>
        <end position="61"/>
    </location>
</feature>
<protein>
    <recommendedName>
        <fullName evidence="2">DUF7702 domain-containing protein</fullName>
    </recommendedName>
</protein>
<keyword evidence="1" id="KW-0812">Transmembrane</keyword>
<keyword evidence="1" id="KW-1133">Transmembrane helix</keyword>
<feature type="domain" description="DUF7702" evidence="2">
    <location>
        <begin position="5"/>
        <end position="243"/>
    </location>
</feature>
<sequence length="262" mass="28841">MAIGPRGYVSIAELVVYIPALVLAFIVCSRYGFNRTLGWVFTVILCLVRIIGSICQLVTYGNHSTGLLQATIIIDSIGISPLLLSTLGMLSRYVDWIRSRETPTFSVKQFRIVQLFITLGLIFSIVGGTDGTPSSTGTIKPSTMSQVAIILYIVAFVAMVFILVISSQNRPSVPIQERRIPISVALAFPFIMVRLLYSILAVFIHNHIFSIINGNVPVFVCMAAIEEFVVVVNYLLLGFSLNKLEPGQVGDLSSRPWKRGNK</sequence>
<name>A0ABR1H8C8_9HYPO</name>
<dbReference type="EMBL" id="JAZAVK010000189">
    <property type="protein sequence ID" value="KAK7417299.1"/>
    <property type="molecule type" value="Genomic_DNA"/>
</dbReference>